<evidence type="ECO:0000313" key="3">
    <source>
        <dbReference type="EMBL" id="RKR88322.1"/>
    </source>
</evidence>
<dbReference type="AlphaFoldDB" id="A0A495JJ21"/>
<dbReference type="RefSeq" id="WP_121156953.1">
    <property type="nucleotide sequence ID" value="NZ_RBKT01000001.1"/>
</dbReference>
<dbReference type="EMBL" id="RBKT01000001">
    <property type="protein sequence ID" value="RKR88322.1"/>
    <property type="molecule type" value="Genomic_DNA"/>
</dbReference>
<sequence>MSLFACVIEARLTASPQTGHTREGREFVQFPVVHRDRYRDHTGKWVDSRAMFFEVMCWGDLATRARNLTRGDQVIIEAGQLLPYINDSDLPAMKVQARNLSVSMRFTDAHAGPQVKTRRGDIVTTADGEQYAADAYPEVTTDRELLHH</sequence>
<comment type="caution">
    <text evidence="3">The sequence shown here is derived from an EMBL/GenBank/DDBJ whole genome shotgun (WGS) entry which is preliminary data.</text>
</comment>
<dbReference type="OrthoDB" id="4427276at2"/>
<evidence type="ECO:0000256" key="1">
    <source>
        <dbReference type="ARBA" id="ARBA00023125"/>
    </source>
</evidence>
<reference evidence="3 4" key="1">
    <citation type="submission" date="2018-10" db="EMBL/GenBank/DDBJ databases">
        <title>Sequencing the genomes of 1000 actinobacteria strains.</title>
        <authorList>
            <person name="Klenk H.-P."/>
        </authorList>
    </citation>
    <scope>NUCLEOTIDE SEQUENCE [LARGE SCALE GENOMIC DNA]</scope>
    <source>
        <strain evidence="3 4">DSM 45175</strain>
    </source>
</reference>
<evidence type="ECO:0000313" key="4">
    <source>
        <dbReference type="Proteomes" id="UP000277671"/>
    </source>
</evidence>
<accession>A0A495JJ21</accession>
<keyword evidence="1 2" id="KW-0238">DNA-binding</keyword>
<protein>
    <submittedName>
        <fullName evidence="3">Single-stranded DNA-binding protein</fullName>
    </submittedName>
</protein>
<dbReference type="Proteomes" id="UP000277671">
    <property type="component" value="Unassembled WGS sequence"/>
</dbReference>
<gene>
    <name evidence="3" type="ORF">BDK92_2633</name>
</gene>
<dbReference type="InterPro" id="IPR012340">
    <property type="entry name" value="NA-bd_OB-fold"/>
</dbReference>
<name>A0A495JJ21_9ACTN</name>
<keyword evidence="4" id="KW-1185">Reference proteome</keyword>
<dbReference type="PROSITE" id="PS50935">
    <property type="entry name" value="SSB"/>
    <property type="match status" value="1"/>
</dbReference>
<dbReference type="InterPro" id="IPR000424">
    <property type="entry name" value="Primosome_PriB/ssb"/>
</dbReference>
<proteinExistence type="predicted"/>
<organism evidence="3 4">
    <name type="scientific">Micromonospora pisi</name>
    <dbReference type="NCBI Taxonomy" id="589240"/>
    <lineage>
        <taxon>Bacteria</taxon>
        <taxon>Bacillati</taxon>
        <taxon>Actinomycetota</taxon>
        <taxon>Actinomycetes</taxon>
        <taxon>Micromonosporales</taxon>
        <taxon>Micromonosporaceae</taxon>
        <taxon>Micromonospora</taxon>
    </lineage>
</organism>
<dbReference type="Pfam" id="PF00436">
    <property type="entry name" value="SSB"/>
    <property type="match status" value="1"/>
</dbReference>
<dbReference type="Gene3D" id="2.40.50.140">
    <property type="entry name" value="Nucleic acid-binding proteins"/>
    <property type="match status" value="1"/>
</dbReference>
<dbReference type="SUPFAM" id="SSF50249">
    <property type="entry name" value="Nucleic acid-binding proteins"/>
    <property type="match status" value="1"/>
</dbReference>
<evidence type="ECO:0000256" key="2">
    <source>
        <dbReference type="PROSITE-ProRule" id="PRU00252"/>
    </source>
</evidence>
<dbReference type="GO" id="GO:0003697">
    <property type="term" value="F:single-stranded DNA binding"/>
    <property type="evidence" value="ECO:0007669"/>
    <property type="project" value="InterPro"/>
</dbReference>